<accession>A0A4V4IXZ0</accession>
<reference evidence="1" key="1">
    <citation type="submission" date="2018-10" db="EMBL/GenBank/DDBJ databases">
        <title>Fifty Aureobasidium pullulans genomes reveal a recombining polyextremotolerant generalist.</title>
        <authorList>
            <person name="Gostincar C."/>
            <person name="Turk M."/>
            <person name="Zajc J."/>
            <person name="Gunde-Cimerman N."/>
        </authorList>
    </citation>
    <scope>NUCLEOTIDE SEQUENCE [LARGE SCALE GENOMIC DNA]</scope>
    <source>
        <strain evidence="1">EXF-10085</strain>
    </source>
</reference>
<evidence type="ECO:0000313" key="1">
    <source>
        <dbReference type="EMBL" id="THW99047.1"/>
    </source>
</evidence>
<gene>
    <name evidence="1" type="ORF">D6D13_10352</name>
</gene>
<dbReference type="EMBL" id="QZAS01000083">
    <property type="protein sequence ID" value="THW99047.1"/>
    <property type="molecule type" value="Genomic_DNA"/>
</dbReference>
<name>A0A4V4IXZ0_AURPU</name>
<organism evidence="1">
    <name type="scientific">Aureobasidium pullulans</name>
    <name type="common">Black yeast</name>
    <name type="synonym">Pullularia pullulans</name>
    <dbReference type="NCBI Taxonomy" id="5580"/>
    <lineage>
        <taxon>Eukaryota</taxon>
        <taxon>Fungi</taxon>
        <taxon>Dikarya</taxon>
        <taxon>Ascomycota</taxon>
        <taxon>Pezizomycotina</taxon>
        <taxon>Dothideomycetes</taxon>
        <taxon>Dothideomycetidae</taxon>
        <taxon>Dothideales</taxon>
        <taxon>Saccotheciaceae</taxon>
        <taxon>Aureobasidium</taxon>
    </lineage>
</organism>
<proteinExistence type="predicted"/>
<dbReference type="AlphaFoldDB" id="A0A4V4IXZ0"/>
<sequence>MTLRDGGHVLSDGLMTPIQGWLPSAFRWSRLGQSDNVILQPLACSKPNAPFRTWRLKVQGKMETMHRVVSGAIGHER</sequence>
<protein>
    <submittedName>
        <fullName evidence="1">Uncharacterized protein</fullName>
    </submittedName>
</protein>
<comment type="caution">
    <text evidence="1">The sequence shown here is derived from an EMBL/GenBank/DDBJ whole genome shotgun (WGS) entry which is preliminary data.</text>
</comment>